<reference evidence="1 2" key="1">
    <citation type="submission" date="2024-02" db="EMBL/GenBank/DDBJ databases">
        <authorList>
            <person name="Chen Y."/>
            <person name="Shah S."/>
            <person name="Dougan E. K."/>
            <person name="Thang M."/>
            <person name="Chan C."/>
        </authorList>
    </citation>
    <scope>NUCLEOTIDE SEQUENCE [LARGE SCALE GENOMIC DNA]</scope>
</reference>
<sequence>MASTHWWLEREQRLDPSIQVFNTVQSLTRQRRWRSILKILDFLSKDAEAELVGKVIYAGLPTMTTLLSSCAVSSQWRRALFLTKQFLRHRTQDLGDLSDLRMETIQILTDFGLVKAAWSFLSLEVFQDDAIERCRSSCSAVSGNLLRRALKLSEWAIAVQLLKCFQDLHVKPSAKLHTDALLGIALRHLSWQAAMQLAASGLQLGAFSYTSLVRLSPGWLMGFALVQRARARAELSALSRQSSLVDELLSARQGQDWKAVMAFAHSMGRSSLKDGALALSHRAMEVLLHSAAGDGLRKGSWSEALVAYERLKFCYGNLPNDDAFSLIDMMRAFVPGSQWRVSIQILGHLRSSTREPATRALSYILALRAFSRTRTWHPVVALLDEVNHQGVQWHIGMYDAALESCKGTWAYPWSQWTRSMGLLQLTQGHLLRCNPFMLQATLRACQSNYEWRPSIALLRCLLGNALEAHSEQYSAALAVCAKAMQWTWGLHFLRRDMVRLDLSISSTAVKPSVELFQRASQWHDALILRRKLNTVRRWTGPRRRDQRR</sequence>
<evidence type="ECO:0000313" key="1">
    <source>
        <dbReference type="EMBL" id="CAK9000294.1"/>
    </source>
</evidence>
<dbReference type="EMBL" id="CAXAMN010002570">
    <property type="protein sequence ID" value="CAK9000294.1"/>
    <property type="molecule type" value="Genomic_DNA"/>
</dbReference>
<accession>A0ABP0IFZ3</accession>
<dbReference type="Proteomes" id="UP001642484">
    <property type="component" value="Unassembled WGS sequence"/>
</dbReference>
<keyword evidence="2" id="KW-1185">Reference proteome</keyword>
<evidence type="ECO:0000313" key="2">
    <source>
        <dbReference type="Proteomes" id="UP001642484"/>
    </source>
</evidence>
<proteinExistence type="predicted"/>
<comment type="caution">
    <text evidence="1">The sequence shown here is derived from an EMBL/GenBank/DDBJ whole genome shotgun (WGS) entry which is preliminary data.</text>
</comment>
<name>A0ABP0IFZ3_9DINO</name>
<organism evidence="1 2">
    <name type="scientific">Durusdinium trenchii</name>
    <dbReference type="NCBI Taxonomy" id="1381693"/>
    <lineage>
        <taxon>Eukaryota</taxon>
        <taxon>Sar</taxon>
        <taxon>Alveolata</taxon>
        <taxon>Dinophyceae</taxon>
        <taxon>Suessiales</taxon>
        <taxon>Symbiodiniaceae</taxon>
        <taxon>Durusdinium</taxon>
    </lineage>
</organism>
<protein>
    <submittedName>
        <fullName evidence="1">Uncharacterized protein</fullName>
    </submittedName>
</protein>
<gene>
    <name evidence="1" type="ORF">CCMP2556_LOCUS6012</name>
</gene>